<reference evidence="1 2" key="1">
    <citation type="submission" date="2017-08" db="EMBL/GenBank/DDBJ databases">
        <title>Harnessing the power of phylogenomics to disentangle the directionality and signatures of interkingdom host jumping in the parasitic fungal genus Tolypocladium.</title>
        <authorList>
            <person name="Quandt C.A."/>
            <person name="Patterson W."/>
            <person name="Spatafora J.W."/>
        </authorList>
    </citation>
    <scope>NUCLEOTIDE SEQUENCE [LARGE SCALE GENOMIC DNA]</scope>
    <source>
        <strain evidence="1 2">CBS 113982</strain>
    </source>
</reference>
<name>A0A2K3QP86_9HYPO</name>
<evidence type="ECO:0000313" key="1">
    <source>
        <dbReference type="EMBL" id="PNY29339.1"/>
    </source>
</evidence>
<comment type="caution">
    <text evidence="1">The sequence shown here is derived from an EMBL/GenBank/DDBJ whole genome shotgun (WGS) entry which is preliminary data.</text>
</comment>
<organism evidence="1 2">
    <name type="scientific">Tolypocladium capitatum</name>
    <dbReference type="NCBI Taxonomy" id="45235"/>
    <lineage>
        <taxon>Eukaryota</taxon>
        <taxon>Fungi</taxon>
        <taxon>Dikarya</taxon>
        <taxon>Ascomycota</taxon>
        <taxon>Pezizomycotina</taxon>
        <taxon>Sordariomycetes</taxon>
        <taxon>Hypocreomycetidae</taxon>
        <taxon>Hypocreales</taxon>
        <taxon>Ophiocordycipitaceae</taxon>
        <taxon>Tolypocladium</taxon>
    </lineage>
</organism>
<sequence length="371" mass="40913">MRALMASRRSPCISNGSKPLALPPSRIQSVRTRVRSSIIDLKSAICSSVFRRPLRRSSPPSLAHLVSMSLACLPSRSSCRMKGVKYRISSLHHRPYTSRRRPSSRFREVSASSGWLFRPAKAGESLAGTRAWTSRRVLVYSFKLRTTSSVVVARSPSSKSNASAIASPRTERKCRRTSLAPELVTRLYAQSALSTPSLSVLSSAFSSTFLTPLRSRRRSVPCVFLAVSTWRFTSSSGASSSKLLISSRPSTHTFVANTSLSPLLAPSSRPLWPLRILPTMSPQQSNSLSLAALPKSIFRSLATKSAIPVVLEATIARPQRPPTLPSKSWTRSLSPRICTIVSAVPNSSRYELPTCVRRRLDFSSIWTWRDL</sequence>
<protein>
    <submittedName>
        <fullName evidence="1">Uncharacterized protein</fullName>
    </submittedName>
</protein>
<dbReference type="AlphaFoldDB" id="A0A2K3QP86"/>
<dbReference type="Proteomes" id="UP000236621">
    <property type="component" value="Unassembled WGS sequence"/>
</dbReference>
<gene>
    <name evidence="1" type="ORF">TCAP_00742</name>
</gene>
<accession>A0A2K3QP86</accession>
<dbReference type="EMBL" id="NRSZ01000124">
    <property type="protein sequence ID" value="PNY29339.1"/>
    <property type="molecule type" value="Genomic_DNA"/>
</dbReference>
<evidence type="ECO:0000313" key="2">
    <source>
        <dbReference type="Proteomes" id="UP000236621"/>
    </source>
</evidence>
<proteinExistence type="predicted"/>
<keyword evidence="2" id="KW-1185">Reference proteome</keyword>